<dbReference type="InterPro" id="IPR003959">
    <property type="entry name" value="ATPase_AAA_core"/>
</dbReference>
<sequence length="622" mass="69037">MGCIYDYLRKGFDPDADEITKFIKANDHKASRIKFAPLKREIEKILNENLPNEEEPQQIKTLPLKTAPSPPAQKPAKNEQVFTTELKFKDIGGIDQIMKDIQELVVYPMVHPEVYRELHIEPATGVLLCGPPGTGKTYLAHAICGELGVPFYKLAAPEIVSGMSGESEQKLRELFKKASESAPSIIFIDEIDAIAPNRSNTHREMEKRIVSQLLTCMDDLRGFLSHGKVVIVLAATNRIESIDTALRQAGRFDREIHFGIPSEPQRFQILSLLMKDLKIRGDIDIHAIAKLTPGYVGADLQSLVKEAGNRAISRVMQEEMLDLENLYIEMGDFLHAVSKVQPSSKREGFSTIPDTTWQDIGGMENLRTELYFSIVHAIQCPEKYQAVGITAAAGVLLCGPPGCGKTLLAKAVANESKANFIAVNGPELLNKYVGESEKAVRQLFQRARDSAPCVIFFDEIDSLCAARGGDNQATERVVNQLLTELNGLQDRRQVFVIAATNRPDIIDPAMLRPGRLDKILFVPLPEEGERKSILQALTRSSPLDSDINLDLLAEKTVGFSGADLSSLVREAACLALRQENPPYIITHNHFSEALYKVRPSVTPHQKAHYEKMRENLAIKSGN</sequence>
<dbReference type="AlphaFoldDB" id="A0AAU9K8M8"/>
<evidence type="ECO:0000256" key="1">
    <source>
        <dbReference type="ARBA" id="ARBA00006914"/>
    </source>
</evidence>
<evidence type="ECO:0000313" key="5">
    <source>
        <dbReference type="EMBL" id="CAG9333548.1"/>
    </source>
</evidence>
<dbReference type="GO" id="GO:1990275">
    <property type="term" value="F:preribosome binding"/>
    <property type="evidence" value="ECO:0007669"/>
    <property type="project" value="TreeGrafter"/>
</dbReference>
<accession>A0AAU9K8M8</accession>
<dbReference type="SUPFAM" id="SSF52540">
    <property type="entry name" value="P-loop containing nucleoside triphosphate hydrolases"/>
    <property type="match status" value="2"/>
</dbReference>
<dbReference type="Pfam" id="PF00004">
    <property type="entry name" value="AAA"/>
    <property type="match status" value="2"/>
</dbReference>
<evidence type="ECO:0000259" key="4">
    <source>
        <dbReference type="SMART" id="SM00382"/>
    </source>
</evidence>
<dbReference type="InterPro" id="IPR003593">
    <property type="entry name" value="AAA+_ATPase"/>
</dbReference>
<dbReference type="Pfam" id="PF17862">
    <property type="entry name" value="AAA_lid_3"/>
    <property type="match status" value="2"/>
</dbReference>
<dbReference type="Gene3D" id="1.10.8.60">
    <property type="match status" value="2"/>
</dbReference>
<comment type="caution">
    <text evidence="5">The sequence shown here is derived from an EMBL/GenBank/DDBJ whole genome shotgun (WGS) entry which is preliminary data.</text>
</comment>
<dbReference type="PANTHER" id="PTHR23077:SF171">
    <property type="entry name" value="NUCLEAR VALOSIN-CONTAINING PROTEIN-LIKE"/>
    <property type="match status" value="1"/>
</dbReference>
<evidence type="ECO:0000256" key="3">
    <source>
        <dbReference type="ARBA" id="ARBA00022840"/>
    </source>
</evidence>
<keyword evidence="3" id="KW-0067">ATP-binding</keyword>
<dbReference type="GO" id="GO:0005634">
    <property type="term" value="C:nucleus"/>
    <property type="evidence" value="ECO:0007669"/>
    <property type="project" value="TreeGrafter"/>
</dbReference>
<evidence type="ECO:0000313" key="6">
    <source>
        <dbReference type="Proteomes" id="UP001162131"/>
    </source>
</evidence>
<dbReference type="GO" id="GO:0042254">
    <property type="term" value="P:ribosome biogenesis"/>
    <property type="evidence" value="ECO:0007669"/>
    <property type="project" value="TreeGrafter"/>
</dbReference>
<dbReference type="EMBL" id="CAJZBQ010000056">
    <property type="protein sequence ID" value="CAG9333548.1"/>
    <property type="molecule type" value="Genomic_DNA"/>
</dbReference>
<comment type="similarity">
    <text evidence="1">Belongs to the AAA ATPase family.</text>
</comment>
<feature type="domain" description="AAA+ ATPase" evidence="4">
    <location>
        <begin position="391"/>
        <end position="526"/>
    </location>
</feature>
<gene>
    <name evidence="5" type="ORF">BSTOLATCC_MIC58358</name>
</gene>
<protein>
    <recommendedName>
        <fullName evidence="4">AAA+ ATPase domain-containing protein</fullName>
    </recommendedName>
</protein>
<dbReference type="SMART" id="SM00382">
    <property type="entry name" value="AAA"/>
    <property type="match status" value="2"/>
</dbReference>
<dbReference type="InterPro" id="IPR027417">
    <property type="entry name" value="P-loop_NTPase"/>
</dbReference>
<dbReference type="InterPro" id="IPR050168">
    <property type="entry name" value="AAA_ATPase_domain"/>
</dbReference>
<dbReference type="FunFam" id="3.40.50.300:FF:000149">
    <property type="entry name" value="Nuclear valosin-containing protein-like"/>
    <property type="match status" value="1"/>
</dbReference>
<keyword evidence="2" id="KW-0547">Nucleotide-binding</keyword>
<proteinExistence type="inferred from homology"/>
<dbReference type="FunFam" id="3.40.50.300:FF:000365">
    <property type="entry name" value="Ribosome biogenesis ATPase RIX7"/>
    <property type="match status" value="1"/>
</dbReference>
<dbReference type="PANTHER" id="PTHR23077">
    <property type="entry name" value="AAA-FAMILY ATPASE"/>
    <property type="match status" value="1"/>
</dbReference>
<evidence type="ECO:0000256" key="2">
    <source>
        <dbReference type="ARBA" id="ARBA00022741"/>
    </source>
</evidence>
<dbReference type="GO" id="GO:0003723">
    <property type="term" value="F:RNA binding"/>
    <property type="evidence" value="ECO:0007669"/>
    <property type="project" value="TreeGrafter"/>
</dbReference>
<feature type="domain" description="AAA+ ATPase" evidence="4">
    <location>
        <begin position="122"/>
        <end position="262"/>
    </location>
</feature>
<reference evidence="5" key="1">
    <citation type="submission" date="2021-09" db="EMBL/GenBank/DDBJ databases">
        <authorList>
            <consortium name="AG Swart"/>
            <person name="Singh M."/>
            <person name="Singh A."/>
            <person name="Seah K."/>
            <person name="Emmerich C."/>
        </authorList>
    </citation>
    <scope>NUCLEOTIDE SEQUENCE</scope>
    <source>
        <strain evidence="5">ATCC30299</strain>
    </source>
</reference>
<name>A0AAU9K8M8_9CILI</name>
<organism evidence="5 6">
    <name type="scientific">Blepharisma stoltei</name>
    <dbReference type="NCBI Taxonomy" id="1481888"/>
    <lineage>
        <taxon>Eukaryota</taxon>
        <taxon>Sar</taxon>
        <taxon>Alveolata</taxon>
        <taxon>Ciliophora</taxon>
        <taxon>Postciliodesmatophora</taxon>
        <taxon>Heterotrichea</taxon>
        <taxon>Heterotrichida</taxon>
        <taxon>Blepharismidae</taxon>
        <taxon>Blepharisma</taxon>
    </lineage>
</organism>
<dbReference type="Proteomes" id="UP001162131">
    <property type="component" value="Unassembled WGS sequence"/>
</dbReference>
<dbReference type="GO" id="GO:0005524">
    <property type="term" value="F:ATP binding"/>
    <property type="evidence" value="ECO:0007669"/>
    <property type="project" value="UniProtKB-KW"/>
</dbReference>
<dbReference type="GO" id="GO:0016887">
    <property type="term" value="F:ATP hydrolysis activity"/>
    <property type="evidence" value="ECO:0007669"/>
    <property type="project" value="InterPro"/>
</dbReference>
<dbReference type="Gene3D" id="3.40.50.300">
    <property type="entry name" value="P-loop containing nucleotide triphosphate hydrolases"/>
    <property type="match status" value="2"/>
</dbReference>
<dbReference type="InterPro" id="IPR041569">
    <property type="entry name" value="AAA_lid_3"/>
</dbReference>
<keyword evidence="6" id="KW-1185">Reference proteome</keyword>